<gene>
    <name evidence="7" type="ORF">PAXRUDRAFT_828482</name>
</gene>
<keyword evidence="2" id="KW-0547">Nucleotide-binding</keyword>
<evidence type="ECO:0000256" key="4">
    <source>
        <dbReference type="ARBA" id="ARBA00023134"/>
    </source>
</evidence>
<keyword evidence="3" id="KW-0378">Hydrolase</keyword>
<dbReference type="EMBL" id="KN825142">
    <property type="protein sequence ID" value="KIK93948.1"/>
    <property type="molecule type" value="Genomic_DNA"/>
</dbReference>
<dbReference type="AlphaFoldDB" id="A0A0D0DPN6"/>
<dbReference type="InterPro" id="IPR030385">
    <property type="entry name" value="G_IRG_dom"/>
</dbReference>
<evidence type="ECO:0000256" key="3">
    <source>
        <dbReference type="ARBA" id="ARBA00022801"/>
    </source>
</evidence>
<evidence type="ECO:0000256" key="1">
    <source>
        <dbReference type="ARBA" id="ARBA00005429"/>
    </source>
</evidence>
<dbReference type="STRING" id="930991.A0A0D0DPN6"/>
<reference evidence="7 8" key="1">
    <citation type="submission" date="2014-04" db="EMBL/GenBank/DDBJ databases">
        <authorList>
            <consortium name="DOE Joint Genome Institute"/>
            <person name="Kuo A."/>
            <person name="Kohler A."/>
            <person name="Jargeat P."/>
            <person name="Nagy L.G."/>
            <person name="Floudas D."/>
            <person name="Copeland A."/>
            <person name="Barry K.W."/>
            <person name="Cichocki N."/>
            <person name="Veneault-Fourrey C."/>
            <person name="LaButti K."/>
            <person name="Lindquist E.A."/>
            <person name="Lipzen A."/>
            <person name="Lundell T."/>
            <person name="Morin E."/>
            <person name="Murat C."/>
            <person name="Sun H."/>
            <person name="Tunlid A."/>
            <person name="Henrissat B."/>
            <person name="Grigoriev I.V."/>
            <person name="Hibbett D.S."/>
            <person name="Martin F."/>
            <person name="Nordberg H.P."/>
            <person name="Cantor M.N."/>
            <person name="Hua S.X."/>
        </authorList>
    </citation>
    <scope>NUCLEOTIDE SEQUENCE [LARGE SCALE GENOMIC DNA]</scope>
    <source>
        <strain evidence="7 8">Ve08.2h10</strain>
    </source>
</reference>
<dbReference type="InParanoid" id="A0A0D0DPN6"/>
<dbReference type="GO" id="GO:0016020">
    <property type="term" value="C:membrane"/>
    <property type="evidence" value="ECO:0007669"/>
    <property type="project" value="InterPro"/>
</dbReference>
<evidence type="ECO:0000313" key="8">
    <source>
        <dbReference type="Proteomes" id="UP000054538"/>
    </source>
</evidence>
<keyword evidence="8" id="KW-1185">Reference proteome</keyword>
<dbReference type="InterPro" id="IPR027417">
    <property type="entry name" value="P-loop_NTPase"/>
</dbReference>
<dbReference type="SUPFAM" id="SSF52540">
    <property type="entry name" value="P-loop containing nucleoside triphosphate hydrolases"/>
    <property type="match status" value="1"/>
</dbReference>
<dbReference type="Gene3D" id="3.40.50.300">
    <property type="entry name" value="P-loop containing nucleotide triphosphate hydrolases"/>
    <property type="match status" value="1"/>
</dbReference>
<feature type="region of interest" description="Disordered" evidence="5">
    <location>
        <begin position="60"/>
        <end position="93"/>
    </location>
</feature>
<proteinExistence type="inferred from homology"/>
<dbReference type="InterPro" id="IPR007743">
    <property type="entry name" value="Immunity-related_GTPase-like"/>
</dbReference>
<dbReference type="GO" id="GO:0005525">
    <property type="term" value="F:GTP binding"/>
    <property type="evidence" value="ECO:0007669"/>
    <property type="project" value="UniProtKB-KW"/>
</dbReference>
<feature type="domain" description="IRG-type G" evidence="6">
    <location>
        <begin position="180"/>
        <end position="363"/>
    </location>
</feature>
<reference evidence="8" key="2">
    <citation type="submission" date="2015-01" db="EMBL/GenBank/DDBJ databases">
        <title>Evolutionary Origins and Diversification of the Mycorrhizal Mutualists.</title>
        <authorList>
            <consortium name="DOE Joint Genome Institute"/>
            <consortium name="Mycorrhizal Genomics Consortium"/>
            <person name="Kohler A."/>
            <person name="Kuo A."/>
            <person name="Nagy L.G."/>
            <person name="Floudas D."/>
            <person name="Copeland A."/>
            <person name="Barry K.W."/>
            <person name="Cichocki N."/>
            <person name="Veneault-Fourrey C."/>
            <person name="LaButti K."/>
            <person name="Lindquist E.A."/>
            <person name="Lipzen A."/>
            <person name="Lundell T."/>
            <person name="Morin E."/>
            <person name="Murat C."/>
            <person name="Riley R."/>
            <person name="Ohm R."/>
            <person name="Sun H."/>
            <person name="Tunlid A."/>
            <person name="Henrissat B."/>
            <person name="Grigoriev I.V."/>
            <person name="Hibbett D.S."/>
            <person name="Martin F."/>
        </authorList>
    </citation>
    <scope>NUCLEOTIDE SEQUENCE [LARGE SCALE GENOMIC DNA]</scope>
    <source>
        <strain evidence="8">Ve08.2h10</strain>
    </source>
</reference>
<protein>
    <recommendedName>
        <fullName evidence="6">IRG-type G domain-containing protein</fullName>
    </recommendedName>
</protein>
<dbReference type="PANTHER" id="PTHR32341">
    <property type="entry name" value="INTERFERON-INDUCIBLE GTPASE"/>
    <property type="match status" value="1"/>
</dbReference>
<dbReference type="GO" id="GO:0003924">
    <property type="term" value="F:GTPase activity"/>
    <property type="evidence" value="ECO:0007669"/>
    <property type="project" value="TreeGrafter"/>
</dbReference>
<evidence type="ECO:0000259" key="6">
    <source>
        <dbReference type="PROSITE" id="PS51716"/>
    </source>
</evidence>
<feature type="region of interest" description="Disordered" evidence="5">
    <location>
        <begin position="130"/>
        <end position="152"/>
    </location>
</feature>
<dbReference type="Pfam" id="PF05049">
    <property type="entry name" value="IIGP"/>
    <property type="match status" value="1"/>
</dbReference>
<sequence>MGAVVSSILSMLDAIRNARVRENPTLADMNVSADAEKAQAEAQAAKADAKRAWEEVKVMRGEAEKRRAEERQRQRAAAAHTRAPSGVHKVERHAGAEEVERVASPGVNDIQGMFAQPQRAEENAKKRAKQVQRKANRRARAAKKAQMKAEGRLERGIQPVVMPSHKEMEAAKRKVQYVEGLFHFAVAGVAGGGKSSFINAFRGIRNYDALAAPTGVTETTLVVSRLPDPNKENPFVWYDIPGVGTMKVPDWQYFNEQGLYVFDCIVVVLDSRFTTADIAILRNCKRFDIPTYIVRSKSDIHIRNIMRDRPGGYDGEDENADHTRRKTLYAEARKQYIAETRANIKQNLEDAELPDQRVYMVSNSVLCSIVKNQNTPPEIIDELELMKVLLSDTHSRRCAPTL</sequence>
<dbReference type="HOGENOM" id="CLU_034479_0_0_1"/>
<name>A0A0D0DPN6_9AGAM</name>
<feature type="compositionally biased region" description="Basic and acidic residues" evidence="5">
    <location>
        <begin position="60"/>
        <end position="73"/>
    </location>
</feature>
<evidence type="ECO:0000256" key="2">
    <source>
        <dbReference type="ARBA" id="ARBA00022741"/>
    </source>
</evidence>
<evidence type="ECO:0000313" key="7">
    <source>
        <dbReference type="EMBL" id="KIK93948.1"/>
    </source>
</evidence>
<dbReference type="PROSITE" id="PS51716">
    <property type="entry name" value="G_IRG"/>
    <property type="match status" value="1"/>
</dbReference>
<dbReference type="InterPro" id="IPR051515">
    <property type="entry name" value="IRG"/>
</dbReference>
<organism evidence="7 8">
    <name type="scientific">Paxillus rubicundulus Ve08.2h10</name>
    <dbReference type="NCBI Taxonomy" id="930991"/>
    <lineage>
        <taxon>Eukaryota</taxon>
        <taxon>Fungi</taxon>
        <taxon>Dikarya</taxon>
        <taxon>Basidiomycota</taxon>
        <taxon>Agaricomycotina</taxon>
        <taxon>Agaricomycetes</taxon>
        <taxon>Agaricomycetidae</taxon>
        <taxon>Boletales</taxon>
        <taxon>Paxilineae</taxon>
        <taxon>Paxillaceae</taxon>
        <taxon>Paxillus</taxon>
    </lineage>
</organism>
<dbReference type="Proteomes" id="UP000054538">
    <property type="component" value="Unassembled WGS sequence"/>
</dbReference>
<feature type="compositionally biased region" description="Basic residues" evidence="5">
    <location>
        <begin position="130"/>
        <end position="146"/>
    </location>
</feature>
<dbReference type="OrthoDB" id="422720at2759"/>
<accession>A0A0D0DPN6</accession>
<keyword evidence="4" id="KW-0342">GTP-binding</keyword>
<dbReference type="PANTHER" id="PTHR32341:SF17">
    <property type="entry name" value="IRG-TYPE G DOMAIN-CONTAINING PROTEIN"/>
    <property type="match status" value="1"/>
</dbReference>
<evidence type="ECO:0000256" key="5">
    <source>
        <dbReference type="SAM" id="MobiDB-lite"/>
    </source>
</evidence>
<comment type="similarity">
    <text evidence="1">Belongs to the TRAFAC class dynamin-like GTPase superfamily. IRG family.</text>
</comment>